<protein>
    <recommendedName>
        <fullName evidence="1">Glycosyl transferase family 28 C-terminal domain-containing protein</fullName>
    </recommendedName>
</protein>
<feature type="domain" description="Glycosyl transferase family 28 C-terminal" evidence="1">
    <location>
        <begin position="402"/>
        <end position="483"/>
    </location>
</feature>
<sequence>MTATVHDVAILADFRFAGAGVAAEVHAQHEAALSTLLVHVPRDARPLPFAPQVRDLLRDGAATLAREDRTATVRLLIARGADLLAEARTRVRAEHTVVVADRAPEPGGDLPDDVEWAPVDDRVREAMPLLCRLTVHNWHEVVDAAASWQEFPERFRALERTSGHQSHLRRLAGFGIRPRISAPALPREPGPVPPAPTRRVLLLGAPTRLTAIARRLPPALAPVIATQYAAPGGGFLTEHIPSREALGGGEAAWNRMLRDRLTHLIDLHSPEIVAVDDLPHEGIVEAVRAHPHVLWVWVRRAMWPRGAGQEWITEGKVFDHVLEPGEFAALADDGPTVADRASAHRVEPITLLDAGELLDPAAARADLGLDADRPAALVRLGDTRIVERLEGHGFQVVVRDQAVSRYLRAFDLVVSSADYDAYHEQLRFGIPTILVPSRDTVLDDQLARARYADAAGVALTVEDPESEELERALDSAARADKRAVLRRRCEELTFSNGASAAATWLGGLAARHERIGG</sequence>
<organism evidence="2 3">
    <name type="scientific">Paractinoplanes abujensis</name>
    <dbReference type="NCBI Taxonomy" id="882441"/>
    <lineage>
        <taxon>Bacteria</taxon>
        <taxon>Bacillati</taxon>
        <taxon>Actinomycetota</taxon>
        <taxon>Actinomycetes</taxon>
        <taxon>Micromonosporales</taxon>
        <taxon>Micromonosporaceae</taxon>
        <taxon>Paractinoplanes</taxon>
    </lineage>
</organism>
<name>A0A7W7CZG8_9ACTN</name>
<gene>
    <name evidence="2" type="ORF">BKA14_007412</name>
</gene>
<dbReference type="Pfam" id="PF04101">
    <property type="entry name" value="Glyco_tran_28_C"/>
    <property type="match status" value="1"/>
</dbReference>
<reference evidence="2 3" key="1">
    <citation type="submission" date="2020-08" db="EMBL/GenBank/DDBJ databases">
        <title>Sequencing the genomes of 1000 actinobacteria strains.</title>
        <authorList>
            <person name="Klenk H.-P."/>
        </authorList>
    </citation>
    <scope>NUCLEOTIDE SEQUENCE [LARGE SCALE GENOMIC DNA]</scope>
    <source>
        <strain evidence="2 3">DSM 45518</strain>
    </source>
</reference>
<dbReference type="EMBL" id="JACHMF010000001">
    <property type="protein sequence ID" value="MBB4697264.1"/>
    <property type="molecule type" value="Genomic_DNA"/>
</dbReference>
<evidence type="ECO:0000313" key="3">
    <source>
        <dbReference type="Proteomes" id="UP000542742"/>
    </source>
</evidence>
<dbReference type="Proteomes" id="UP000542742">
    <property type="component" value="Unassembled WGS sequence"/>
</dbReference>
<dbReference type="Gene3D" id="3.40.50.2000">
    <property type="entry name" value="Glycogen Phosphorylase B"/>
    <property type="match status" value="1"/>
</dbReference>
<accession>A0A7W7CZG8</accession>
<evidence type="ECO:0000259" key="1">
    <source>
        <dbReference type="Pfam" id="PF04101"/>
    </source>
</evidence>
<proteinExistence type="predicted"/>
<dbReference type="RefSeq" id="WP_184955400.1">
    <property type="nucleotide sequence ID" value="NZ_BOMC01000016.1"/>
</dbReference>
<dbReference type="SUPFAM" id="SSF53756">
    <property type="entry name" value="UDP-Glycosyltransferase/glycogen phosphorylase"/>
    <property type="match status" value="1"/>
</dbReference>
<comment type="caution">
    <text evidence="2">The sequence shown here is derived from an EMBL/GenBank/DDBJ whole genome shotgun (WGS) entry which is preliminary data.</text>
</comment>
<keyword evidence="3" id="KW-1185">Reference proteome</keyword>
<dbReference type="InterPro" id="IPR007235">
    <property type="entry name" value="Glyco_trans_28_C"/>
</dbReference>
<dbReference type="AlphaFoldDB" id="A0A7W7CZG8"/>
<evidence type="ECO:0000313" key="2">
    <source>
        <dbReference type="EMBL" id="MBB4697264.1"/>
    </source>
</evidence>
<dbReference type="GO" id="GO:0016758">
    <property type="term" value="F:hexosyltransferase activity"/>
    <property type="evidence" value="ECO:0007669"/>
    <property type="project" value="InterPro"/>
</dbReference>